<dbReference type="InterPro" id="IPR008966">
    <property type="entry name" value="Adhesion_dom_sf"/>
</dbReference>
<dbReference type="GO" id="GO:0007155">
    <property type="term" value="P:cell adhesion"/>
    <property type="evidence" value="ECO:0007669"/>
    <property type="project" value="InterPro"/>
</dbReference>
<evidence type="ECO:0000313" key="1">
    <source>
        <dbReference type="EMBL" id="VEC01358.1"/>
    </source>
</evidence>
<dbReference type="GO" id="GO:0009289">
    <property type="term" value="C:pilus"/>
    <property type="evidence" value="ECO:0007669"/>
    <property type="project" value="InterPro"/>
</dbReference>
<dbReference type="AlphaFoldDB" id="A0A3S4IKV6"/>
<sequence>MTATTQDIRPEEPRPLFRMGGCGLASLALVVTGMVSGVRAEDYTVNGTITQGTCEVSFPTVTTGSLSLPPVSRNVMNDGSIQSMEGVPVQLSHCLGLNAAGKAPTLSITGTTVTDLPAGTGKYLFNNNESGAARGYGIVLSTEKLSKWTPSSQVSGDGSATSDVVLAPASLPYTGGTTDFYVGVGCGDAATCAAQDAGHAGGDITAGITFTFGYR</sequence>
<dbReference type="InterPro" id="IPR036937">
    <property type="entry name" value="Adhesion_dom_fimbrial_sf"/>
</dbReference>
<proteinExistence type="predicted"/>
<reference evidence="1 2" key="1">
    <citation type="submission" date="2018-12" db="EMBL/GenBank/DDBJ databases">
        <authorList>
            <consortium name="Pathogen Informatics"/>
        </authorList>
    </citation>
    <scope>NUCLEOTIDE SEQUENCE [LARGE SCALE GENOMIC DNA]</scope>
    <source>
        <strain evidence="1 2">NCTC11466</strain>
    </source>
</reference>
<dbReference type="SUPFAM" id="SSF49401">
    <property type="entry name" value="Bacterial adhesins"/>
    <property type="match status" value="1"/>
</dbReference>
<protein>
    <submittedName>
        <fullName evidence="1">P pilus assembly protein, pilin FimA</fullName>
    </submittedName>
</protein>
<dbReference type="KEGG" id="clap:NCTC11466_04191"/>
<name>A0A3S4IKV6_9ENTR</name>
<dbReference type="Gene3D" id="2.60.40.1090">
    <property type="entry name" value="Fimbrial-type adhesion domain"/>
    <property type="match status" value="1"/>
</dbReference>
<dbReference type="Proteomes" id="UP000274122">
    <property type="component" value="Chromosome"/>
</dbReference>
<evidence type="ECO:0000313" key="2">
    <source>
        <dbReference type="Proteomes" id="UP000274122"/>
    </source>
</evidence>
<gene>
    <name evidence="1" type="ORF">NCTC11466_04191</name>
</gene>
<dbReference type="EMBL" id="LR134201">
    <property type="protein sequence ID" value="VEC01358.1"/>
    <property type="molecule type" value="Genomic_DNA"/>
</dbReference>
<organism evidence="1 2">
    <name type="scientific">Cedecea lapagei</name>
    <dbReference type="NCBI Taxonomy" id="158823"/>
    <lineage>
        <taxon>Bacteria</taxon>
        <taxon>Pseudomonadati</taxon>
        <taxon>Pseudomonadota</taxon>
        <taxon>Gammaproteobacteria</taxon>
        <taxon>Enterobacterales</taxon>
        <taxon>Enterobacteriaceae</taxon>
        <taxon>Cedecea</taxon>
    </lineage>
</organism>
<keyword evidence="2" id="KW-1185">Reference proteome</keyword>
<accession>A0A3S4IKV6</accession>
<dbReference type="RefSeq" id="WP_126357851.1">
    <property type="nucleotide sequence ID" value="NZ_LR134201.1"/>
</dbReference>